<accession>A0A4P6JPP2</accession>
<dbReference type="GO" id="GO:0005524">
    <property type="term" value="F:ATP binding"/>
    <property type="evidence" value="ECO:0007669"/>
    <property type="project" value="UniProtKB-KW"/>
</dbReference>
<dbReference type="InterPro" id="IPR006204">
    <property type="entry name" value="GHMP_kinase_N_dom"/>
</dbReference>
<evidence type="ECO:0000256" key="2">
    <source>
        <dbReference type="ARBA" id="ARBA00022741"/>
    </source>
</evidence>
<dbReference type="Pfam" id="PF00288">
    <property type="entry name" value="GHMP_kinases_N"/>
    <property type="match status" value="1"/>
</dbReference>
<keyword evidence="3 6" id="KW-0418">Kinase</keyword>
<dbReference type="SUPFAM" id="SSF54211">
    <property type="entry name" value="Ribosomal protein S5 domain 2-like"/>
    <property type="match status" value="1"/>
</dbReference>
<keyword evidence="4" id="KW-0067">ATP-binding</keyword>
<dbReference type="InterPro" id="IPR020568">
    <property type="entry name" value="Ribosomal_Su5_D2-typ_SF"/>
</dbReference>
<dbReference type="OrthoDB" id="4548147at2"/>
<dbReference type="Gene3D" id="3.30.230.10">
    <property type="match status" value="1"/>
</dbReference>
<reference evidence="6 7" key="1">
    <citation type="submission" date="2019-01" db="EMBL/GenBank/DDBJ databases">
        <title>Ktedonosporobacter rubrisoli SCAWS-G2.</title>
        <authorList>
            <person name="Huang Y."/>
            <person name="Yan B."/>
        </authorList>
    </citation>
    <scope>NUCLEOTIDE SEQUENCE [LARGE SCALE GENOMIC DNA]</scope>
    <source>
        <strain evidence="6 7">SCAWS-G2</strain>
    </source>
</reference>
<evidence type="ECO:0000256" key="3">
    <source>
        <dbReference type="ARBA" id="ARBA00022777"/>
    </source>
</evidence>
<keyword evidence="2" id="KW-0547">Nucleotide-binding</keyword>
<dbReference type="PANTHER" id="PTHR43527">
    <property type="entry name" value="4-DIPHOSPHOCYTIDYL-2-C-METHYL-D-ERYTHRITOL KINASE, CHLOROPLASTIC"/>
    <property type="match status" value="1"/>
</dbReference>
<evidence type="ECO:0000313" key="6">
    <source>
        <dbReference type="EMBL" id="QBD77255.1"/>
    </source>
</evidence>
<dbReference type="GO" id="GO:0016301">
    <property type="term" value="F:kinase activity"/>
    <property type="evidence" value="ECO:0007669"/>
    <property type="project" value="UniProtKB-KW"/>
</dbReference>
<evidence type="ECO:0000256" key="1">
    <source>
        <dbReference type="ARBA" id="ARBA00022679"/>
    </source>
</evidence>
<dbReference type="AlphaFoldDB" id="A0A4P6JPP2"/>
<evidence type="ECO:0000313" key="7">
    <source>
        <dbReference type="Proteomes" id="UP000290365"/>
    </source>
</evidence>
<dbReference type="InterPro" id="IPR012363">
    <property type="entry name" value="PduX"/>
</dbReference>
<dbReference type="PANTHER" id="PTHR43527:SF1">
    <property type="entry name" value="L-THREONINE KINASE"/>
    <property type="match status" value="1"/>
</dbReference>
<proteinExistence type="predicted"/>
<dbReference type="Proteomes" id="UP000290365">
    <property type="component" value="Chromosome"/>
</dbReference>
<gene>
    <name evidence="6" type="ORF">EPA93_15140</name>
</gene>
<feature type="domain" description="GHMP kinase N-terminal" evidence="5">
    <location>
        <begin position="79"/>
        <end position="142"/>
    </location>
</feature>
<dbReference type="EMBL" id="CP035758">
    <property type="protein sequence ID" value="QBD77255.1"/>
    <property type="molecule type" value="Genomic_DNA"/>
</dbReference>
<evidence type="ECO:0000256" key="4">
    <source>
        <dbReference type="ARBA" id="ARBA00022840"/>
    </source>
</evidence>
<sequence length="312" mass="34205">MISGHLTAPGRDTSGRLIGTGKAFGTFGELLQGSLGPEHNNFLVTFPIDCYSYATFIAEPDNTRVSVWPDFKWKAQTLATAILKYYHLQPGGKLKIVSELPVGKGLASSSADLVATARAIASCFHLSIPLALLEQWMQQIEPSDGVMYPGIAAFYHQQVRLHTFFGNLPSLTIIGLDEGGSVDTIAFNHYPKPFTQEEVAEYKRLLEMTAMAVRQQDLASLGYIATRSAQLNQALNPKRTLKNLQEICQSISGLGVIVAHSGTCLGLLLSPQYPAYREQLRQAYDQISDLASTVLVYHSLCCVNTTLREHIS</sequence>
<dbReference type="PIRSF" id="PIRSF033887">
    <property type="entry name" value="PduX"/>
    <property type="match status" value="1"/>
</dbReference>
<organism evidence="6 7">
    <name type="scientific">Ktedonosporobacter rubrisoli</name>
    <dbReference type="NCBI Taxonomy" id="2509675"/>
    <lineage>
        <taxon>Bacteria</taxon>
        <taxon>Bacillati</taxon>
        <taxon>Chloroflexota</taxon>
        <taxon>Ktedonobacteria</taxon>
        <taxon>Ktedonobacterales</taxon>
        <taxon>Ktedonosporobacteraceae</taxon>
        <taxon>Ktedonosporobacter</taxon>
    </lineage>
</organism>
<dbReference type="KEGG" id="kbs:EPA93_15140"/>
<dbReference type="RefSeq" id="WP_129888318.1">
    <property type="nucleotide sequence ID" value="NZ_CP035758.1"/>
</dbReference>
<evidence type="ECO:0000259" key="5">
    <source>
        <dbReference type="Pfam" id="PF00288"/>
    </source>
</evidence>
<protein>
    <submittedName>
        <fullName evidence="6">Kinase</fullName>
    </submittedName>
</protein>
<dbReference type="InterPro" id="IPR014721">
    <property type="entry name" value="Ribsml_uS5_D2-typ_fold_subgr"/>
</dbReference>
<keyword evidence="1" id="KW-0808">Transferase</keyword>
<name>A0A4P6JPP2_KTERU</name>
<keyword evidence="7" id="KW-1185">Reference proteome</keyword>